<keyword evidence="1" id="KW-0001">2Fe-2S</keyword>
<organism evidence="8 9">
    <name type="scientific">Streptodolium elevatio</name>
    <dbReference type="NCBI Taxonomy" id="3157996"/>
    <lineage>
        <taxon>Bacteria</taxon>
        <taxon>Bacillati</taxon>
        <taxon>Actinomycetota</taxon>
        <taxon>Actinomycetes</taxon>
        <taxon>Kitasatosporales</taxon>
        <taxon>Streptomycetaceae</taxon>
        <taxon>Streptodolium</taxon>
    </lineage>
</organism>
<dbReference type="PROSITE" id="PS00197">
    <property type="entry name" value="2FE2S_FER_1"/>
    <property type="match status" value="1"/>
</dbReference>
<dbReference type="InterPro" id="IPR036010">
    <property type="entry name" value="2Fe-2S_ferredoxin-like_sf"/>
</dbReference>
<dbReference type="PANTHER" id="PTHR44379:SF8">
    <property type="entry name" value="XANTHINE DEHYDROGENASE IRON-SULFUR-BINDING SUBUNIT XDHC-RELATED"/>
    <property type="match status" value="1"/>
</dbReference>
<name>A0ABV3DEE5_9ACTN</name>
<dbReference type="InterPro" id="IPR036884">
    <property type="entry name" value="2Fe-2S-bd_dom_sf"/>
</dbReference>
<dbReference type="InterPro" id="IPR006058">
    <property type="entry name" value="2Fe2S_fd_BS"/>
</dbReference>
<dbReference type="RefSeq" id="WP_358352508.1">
    <property type="nucleotide sequence ID" value="NZ_JBEZFP010000022.1"/>
</dbReference>
<evidence type="ECO:0000256" key="1">
    <source>
        <dbReference type="ARBA" id="ARBA00022714"/>
    </source>
</evidence>
<dbReference type="Pfam" id="PF01799">
    <property type="entry name" value="Fer2_2"/>
    <property type="match status" value="1"/>
</dbReference>
<keyword evidence="5" id="KW-0411">Iron-sulfur</keyword>
<evidence type="ECO:0000256" key="5">
    <source>
        <dbReference type="ARBA" id="ARBA00023014"/>
    </source>
</evidence>
<keyword evidence="9" id="KW-1185">Reference proteome</keyword>
<dbReference type="EMBL" id="JBEZFP010000022">
    <property type="protein sequence ID" value="MEU8134118.1"/>
    <property type="molecule type" value="Genomic_DNA"/>
</dbReference>
<evidence type="ECO:0000256" key="3">
    <source>
        <dbReference type="ARBA" id="ARBA00023002"/>
    </source>
</evidence>
<dbReference type="PROSITE" id="PS51085">
    <property type="entry name" value="2FE2S_FER_2"/>
    <property type="match status" value="1"/>
</dbReference>
<dbReference type="Gene3D" id="3.10.20.30">
    <property type="match status" value="1"/>
</dbReference>
<dbReference type="SUPFAM" id="SSF54292">
    <property type="entry name" value="2Fe-2S ferredoxin-like"/>
    <property type="match status" value="1"/>
</dbReference>
<reference evidence="8 9" key="1">
    <citation type="submission" date="2024-06" db="EMBL/GenBank/DDBJ databases">
        <title>The Natural Products Discovery Center: Release of the First 8490 Sequenced Strains for Exploring Actinobacteria Biosynthetic Diversity.</title>
        <authorList>
            <person name="Kalkreuter E."/>
            <person name="Kautsar S.A."/>
            <person name="Yang D."/>
            <person name="Bader C.D."/>
            <person name="Teijaro C.N."/>
            <person name="Fluegel L."/>
            <person name="Davis C.M."/>
            <person name="Simpson J.R."/>
            <person name="Lauterbach L."/>
            <person name="Steele A.D."/>
            <person name="Gui C."/>
            <person name="Meng S."/>
            <person name="Li G."/>
            <person name="Viehrig K."/>
            <person name="Ye F."/>
            <person name="Su P."/>
            <person name="Kiefer A.F."/>
            <person name="Nichols A."/>
            <person name="Cepeda A.J."/>
            <person name="Yan W."/>
            <person name="Fan B."/>
            <person name="Jiang Y."/>
            <person name="Adhikari A."/>
            <person name="Zheng C.-J."/>
            <person name="Schuster L."/>
            <person name="Cowan T.M."/>
            <person name="Smanski M.J."/>
            <person name="Chevrette M.G."/>
            <person name="De Carvalho L.P.S."/>
            <person name="Shen B."/>
        </authorList>
    </citation>
    <scope>NUCLEOTIDE SEQUENCE [LARGE SCALE GENOMIC DNA]</scope>
    <source>
        <strain evidence="8 9">NPDC048946</strain>
    </source>
</reference>
<evidence type="ECO:0000313" key="8">
    <source>
        <dbReference type="EMBL" id="MEU8134118.1"/>
    </source>
</evidence>
<dbReference type="InterPro" id="IPR001041">
    <property type="entry name" value="2Fe-2S_ferredoxin-type"/>
</dbReference>
<protein>
    <submittedName>
        <fullName evidence="8">(2Fe-2S)-binding protein</fullName>
    </submittedName>
</protein>
<evidence type="ECO:0000259" key="7">
    <source>
        <dbReference type="PROSITE" id="PS51085"/>
    </source>
</evidence>
<proteinExistence type="predicted"/>
<keyword evidence="3" id="KW-0560">Oxidoreductase</keyword>
<dbReference type="InterPro" id="IPR002888">
    <property type="entry name" value="2Fe-2S-bd"/>
</dbReference>
<dbReference type="InterPro" id="IPR051452">
    <property type="entry name" value="Diverse_Oxidoreductases"/>
</dbReference>
<accession>A0ABV3DEE5</accession>
<dbReference type="SUPFAM" id="SSF47741">
    <property type="entry name" value="CO dehydrogenase ISP C-domain like"/>
    <property type="match status" value="1"/>
</dbReference>
<gene>
    <name evidence="8" type="ORF">AB0C36_11460</name>
</gene>
<feature type="domain" description="2Fe-2S ferredoxin-type" evidence="7">
    <location>
        <begin position="172"/>
        <end position="249"/>
    </location>
</feature>
<sequence length="424" mass="40513">MTRIPAPGGSPSDIPSFAHAVDGLMPGGAAEAAGDFAGGHFGDHEYPGGAVGGAATGTLPPSPAPDGGHVGTSVAPAAPGAEPSLPIGFPAPRPEPPPGQHDPVLRVDDAGVAPVIPPRPLHMAGVLNPAALGGHPGYPADPGTPFGAPGGASSTAPIGGVDPFGSPGGPLVSYTLRVNGAMHVVDGAWLGESLLYVLRERLGLPGAKDGCGQGVCGTCTVLVDGAPAVSCMLPGATMGDREVTTVEGLADHGMPTAVRQALIAHGAVQCGFCVPGVVVSAHALLARIPNPDEATVRRALAGHPCRCAGPNRMVAAVCAVASGEPGATGASLFEPAGSEGAAAGSAGTGSTGTGSTGVGSAGVASTGAGAAVAGPDRTEGASATATGSYAIAPQGSEFTTSTGIVRIPGFPPGAASGPTAPPAR</sequence>
<evidence type="ECO:0000256" key="4">
    <source>
        <dbReference type="ARBA" id="ARBA00023004"/>
    </source>
</evidence>
<dbReference type="PANTHER" id="PTHR44379">
    <property type="entry name" value="OXIDOREDUCTASE WITH IRON-SULFUR SUBUNIT"/>
    <property type="match status" value="1"/>
</dbReference>
<dbReference type="Pfam" id="PF00111">
    <property type="entry name" value="Fer2"/>
    <property type="match status" value="1"/>
</dbReference>
<dbReference type="Gene3D" id="1.10.150.120">
    <property type="entry name" value="[2Fe-2S]-binding domain"/>
    <property type="match status" value="1"/>
</dbReference>
<evidence type="ECO:0000313" key="9">
    <source>
        <dbReference type="Proteomes" id="UP001551482"/>
    </source>
</evidence>
<comment type="caution">
    <text evidence="8">The sequence shown here is derived from an EMBL/GenBank/DDBJ whole genome shotgun (WGS) entry which is preliminary data.</text>
</comment>
<feature type="compositionally biased region" description="Gly residues" evidence="6">
    <location>
        <begin position="346"/>
        <end position="358"/>
    </location>
</feature>
<dbReference type="Proteomes" id="UP001551482">
    <property type="component" value="Unassembled WGS sequence"/>
</dbReference>
<keyword evidence="2" id="KW-0479">Metal-binding</keyword>
<feature type="compositionally biased region" description="Pro residues" evidence="6">
    <location>
        <begin position="89"/>
        <end position="100"/>
    </location>
</feature>
<feature type="region of interest" description="Disordered" evidence="6">
    <location>
        <begin position="338"/>
        <end position="358"/>
    </location>
</feature>
<evidence type="ECO:0000256" key="2">
    <source>
        <dbReference type="ARBA" id="ARBA00022723"/>
    </source>
</evidence>
<keyword evidence="4" id="KW-0408">Iron</keyword>
<dbReference type="InterPro" id="IPR012675">
    <property type="entry name" value="Beta-grasp_dom_sf"/>
</dbReference>
<evidence type="ECO:0000256" key="6">
    <source>
        <dbReference type="SAM" id="MobiDB-lite"/>
    </source>
</evidence>
<feature type="region of interest" description="Disordered" evidence="6">
    <location>
        <begin position="48"/>
        <end position="103"/>
    </location>
</feature>
<dbReference type="CDD" id="cd00207">
    <property type="entry name" value="fer2"/>
    <property type="match status" value="1"/>
</dbReference>
<feature type="region of interest" description="Disordered" evidence="6">
    <location>
        <begin position="394"/>
        <end position="424"/>
    </location>
</feature>